<evidence type="ECO:0000256" key="1">
    <source>
        <dbReference type="SAM" id="MobiDB-lite"/>
    </source>
</evidence>
<evidence type="ECO:0000313" key="2">
    <source>
        <dbReference type="EMBL" id="NMO19720.1"/>
    </source>
</evidence>
<organism evidence="2 3">
    <name type="scientific">Pyxidicoccus fallax</name>
    <dbReference type="NCBI Taxonomy" id="394095"/>
    <lineage>
        <taxon>Bacteria</taxon>
        <taxon>Pseudomonadati</taxon>
        <taxon>Myxococcota</taxon>
        <taxon>Myxococcia</taxon>
        <taxon>Myxococcales</taxon>
        <taxon>Cystobacterineae</taxon>
        <taxon>Myxococcaceae</taxon>
        <taxon>Pyxidicoccus</taxon>
    </lineage>
</organism>
<comment type="caution">
    <text evidence="2">The sequence shown here is derived from an EMBL/GenBank/DDBJ whole genome shotgun (WGS) entry which is preliminary data.</text>
</comment>
<dbReference type="AlphaFoldDB" id="A0A848LQ00"/>
<keyword evidence="3" id="KW-1185">Reference proteome</keyword>
<reference evidence="2 3" key="1">
    <citation type="submission" date="2020-04" db="EMBL/GenBank/DDBJ databases">
        <title>Draft genome of Pyxidicoccus fallax type strain.</title>
        <authorList>
            <person name="Whitworth D.E."/>
        </authorList>
    </citation>
    <scope>NUCLEOTIDE SEQUENCE [LARGE SCALE GENOMIC DNA]</scope>
    <source>
        <strain evidence="2 3">DSM 14698</strain>
    </source>
</reference>
<feature type="region of interest" description="Disordered" evidence="1">
    <location>
        <begin position="1"/>
        <end position="23"/>
    </location>
</feature>
<name>A0A848LQ00_9BACT</name>
<evidence type="ECO:0000313" key="3">
    <source>
        <dbReference type="Proteomes" id="UP000518300"/>
    </source>
</evidence>
<accession>A0A848LQ00</accession>
<dbReference type="EMBL" id="JABBJJ010000201">
    <property type="protein sequence ID" value="NMO19720.1"/>
    <property type="molecule type" value="Genomic_DNA"/>
</dbReference>
<sequence>MKLIAQVSTGETQTSPGLGSQDQLSLKQGAHVSVLEISDEDGAFYLFSFDAAGRCLGDSWHRTLDEAMRQAQFQFGVPPAAWSQGGPQD</sequence>
<proteinExistence type="predicted"/>
<dbReference type="Proteomes" id="UP000518300">
    <property type="component" value="Unassembled WGS sequence"/>
</dbReference>
<protein>
    <submittedName>
        <fullName evidence="2">Uncharacterized protein</fullName>
    </submittedName>
</protein>
<gene>
    <name evidence="2" type="ORF">HG543_33320</name>
</gene>
<dbReference type="RefSeq" id="WP_169348962.1">
    <property type="nucleotide sequence ID" value="NZ_JABBJJ010000201.1"/>
</dbReference>